<organism evidence="1">
    <name type="scientific">uncultured Caudovirales phage</name>
    <dbReference type="NCBI Taxonomy" id="2100421"/>
    <lineage>
        <taxon>Viruses</taxon>
        <taxon>Duplodnaviria</taxon>
        <taxon>Heunggongvirae</taxon>
        <taxon>Uroviricota</taxon>
        <taxon>Caudoviricetes</taxon>
        <taxon>Peduoviridae</taxon>
        <taxon>Maltschvirus</taxon>
        <taxon>Maltschvirus maltsch</taxon>
    </lineage>
</organism>
<name>A0A6J5S6Z0_9CAUD</name>
<evidence type="ECO:0000313" key="1">
    <source>
        <dbReference type="EMBL" id="CAB4204267.1"/>
    </source>
</evidence>
<reference evidence="1" key="1">
    <citation type="submission" date="2020-05" db="EMBL/GenBank/DDBJ databases">
        <authorList>
            <person name="Chiriac C."/>
            <person name="Salcher M."/>
            <person name="Ghai R."/>
            <person name="Kavagutti S V."/>
        </authorList>
    </citation>
    <scope>NUCLEOTIDE SEQUENCE</scope>
</reference>
<protein>
    <submittedName>
        <fullName evidence="1">Uncharacterized protein</fullName>
    </submittedName>
</protein>
<sequence length="412" mass="43529">MANVGIQIGYKNSAWFTTNAALILKVGQVVYLEQTGTYKIGDGTTVLSALSFLGAASSITKTSDLINDGDDGVSHFISLNDLPSNIILYPTTSASDISGYFKLVSSISDASYDVVAVNVSTGAITTTNQLISSLATSANILVGNPGVFNITTIGNITRVSGTGTAEFYFEVYKRTLAGTETLIVTSSNTIPVTNSGYSEFSATGLWNDGNFLSTDRIVLKFYANRIVTGSDPTYNFQFGGSTPVRTLLPVPLTVTPSNVISIVSKDIADSSALTGTTAITLMKSILIPANTYLTGDVVKILNRAIRNTATGAAINYFYVNTTNSLTGATLIGTQSASSRFYAMERNLYIKSSTISETVDSSTSVSSDNPAVSTSANSNLNIDWSVNQYIISAFQNAAVGNSTVMSSLIIQKY</sequence>
<dbReference type="EMBL" id="LR797338">
    <property type="protein sequence ID" value="CAB4204267.1"/>
    <property type="molecule type" value="Genomic_DNA"/>
</dbReference>
<accession>A0A6J5S6Z0</accession>
<gene>
    <name evidence="1" type="ORF">UFOVP1393_40</name>
</gene>
<proteinExistence type="predicted"/>